<proteinExistence type="predicted"/>
<accession>A0A1Z5KKX6</accession>
<dbReference type="EMBL" id="BDSP01000252">
    <property type="protein sequence ID" value="GAX26926.1"/>
    <property type="molecule type" value="Genomic_DNA"/>
</dbReference>
<dbReference type="AlphaFoldDB" id="A0A1Z5KKX6"/>
<organism evidence="2 3">
    <name type="scientific">Fistulifera solaris</name>
    <name type="common">Oleaginous diatom</name>
    <dbReference type="NCBI Taxonomy" id="1519565"/>
    <lineage>
        <taxon>Eukaryota</taxon>
        <taxon>Sar</taxon>
        <taxon>Stramenopiles</taxon>
        <taxon>Ochrophyta</taxon>
        <taxon>Bacillariophyta</taxon>
        <taxon>Bacillariophyceae</taxon>
        <taxon>Bacillariophycidae</taxon>
        <taxon>Naviculales</taxon>
        <taxon>Naviculaceae</taxon>
        <taxon>Fistulifera</taxon>
    </lineage>
</organism>
<evidence type="ECO:0000313" key="3">
    <source>
        <dbReference type="Proteomes" id="UP000198406"/>
    </source>
</evidence>
<reference evidence="2 3" key="1">
    <citation type="journal article" date="2015" name="Plant Cell">
        <title>Oil accumulation by the oleaginous diatom Fistulifera solaris as revealed by the genome and transcriptome.</title>
        <authorList>
            <person name="Tanaka T."/>
            <person name="Maeda Y."/>
            <person name="Veluchamy A."/>
            <person name="Tanaka M."/>
            <person name="Abida H."/>
            <person name="Marechal E."/>
            <person name="Bowler C."/>
            <person name="Muto M."/>
            <person name="Sunaga Y."/>
            <person name="Tanaka M."/>
            <person name="Yoshino T."/>
            <person name="Taniguchi T."/>
            <person name="Fukuda Y."/>
            <person name="Nemoto M."/>
            <person name="Matsumoto M."/>
            <person name="Wong P.S."/>
            <person name="Aburatani S."/>
            <person name="Fujibuchi W."/>
        </authorList>
    </citation>
    <scope>NUCLEOTIDE SEQUENCE [LARGE SCALE GENOMIC DNA]</scope>
    <source>
        <strain evidence="2 3">JPCC DA0580</strain>
    </source>
</reference>
<feature type="compositionally biased region" description="Basic residues" evidence="1">
    <location>
        <begin position="214"/>
        <end position="230"/>
    </location>
</feature>
<feature type="region of interest" description="Disordered" evidence="1">
    <location>
        <begin position="194"/>
        <end position="231"/>
    </location>
</feature>
<sequence>MEHCLQEQASTAAQAHIEIWIQATLREVVLQTLVQSCSVLDDEETYYLQDDDAVQRAQAACDAVANRWSDRLHRVGFHTAAAWIDRVVENSRDTLFYQKAPVRPKRPATPSNPTIRQEELSIVPGNLTTLGRLWSLQCSQHDNSTEEPDPATVMNQLDAWGRAGHTDWPHDWSLVNNLVQEIPQRLYYQHKRMEDEDSVLSDEEQQKEKDMALVRKRKKRKGDNRPKRRTIPAPMLPAEVIARLPYDAPPLLQIPDAWPPREQAKLDAYFHHPDDASPSILLVGALQDVGRYYCHEQRKTVNLDDKTWKQQRTWQRDRVRQRLAGHQPSGYRELAGHRPSKSRVLHCHQGEEYFVNFDMSHCLVEWKAATGNHLLIFSNVEVVLKDDFPDEGESSSYA</sequence>
<dbReference type="InParanoid" id="A0A1Z5KKX6"/>
<evidence type="ECO:0000256" key="1">
    <source>
        <dbReference type="SAM" id="MobiDB-lite"/>
    </source>
</evidence>
<name>A0A1Z5KKX6_FISSO</name>
<dbReference type="Proteomes" id="UP000198406">
    <property type="component" value="Unassembled WGS sequence"/>
</dbReference>
<evidence type="ECO:0000313" key="2">
    <source>
        <dbReference type="EMBL" id="GAX26926.1"/>
    </source>
</evidence>
<gene>
    <name evidence="2" type="ORF">FisN_9Lh227</name>
</gene>
<keyword evidence="3" id="KW-1185">Reference proteome</keyword>
<protein>
    <submittedName>
        <fullName evidence="2">Uncharacterized protein</fullName>
    </submittedName>
</protein>
<comment type="caution">
    <text evidence="2">The sequence shown here is derived from an EMBL/GenBank/DDBJ whole genome shotgun (WGS) entry which is preliminary data.</text>
</comment>
<feature type="compositionally biased region" description="Basic and acidic residues" evidence="1">
    <location>
        <begin position="204"/>
        <end position="213"/>
    </location>
</feature>